<evidence type="ECO:0000256" key="7">
    <source>
        <dbReference type="ARBA" id="ARBA00023136"/>
    </source>
</evidence>
<evidence type="ECO:0000256" key="8">
    <source>
        <dbReference type="PROSITE-ProRule" id="PRU00703"/>
    </source>
</evidence>
<dbReference type="AlphaFoldDB" id="A5KQ81"/>
<evidence type="ECO:0000256" key="2">
    <source>
        <dbReference type="ARBA" id="ARBA00009749"/>
    </source>
</evidence>
<feature type="transmembrane region" description="Helical" evidence="9">
    <location>
        <begin position="377"/>
        <end position="395"/>
    </location>
</feature>
<keyword evidence="7 9" id="KW-0472">Membrane</keyword>
<dbReference type="PANTHER" id="PTHR43773">
    <property type="entry name" value="MAGNESIUM TRANSPORTER MGTE"/>
    <property type="match status" value="1"/>
</dbReference>
<comment type="subcellular location">
    <subcellularLocation>
        <location evidence="9">Cell membrane</location>
        <topology evidence="9">Multi-pass membrane protein</topology>
    </subcellularLocation>
    <subcellularLocation>
        <location evidence="1">Membrane</location>
        <topology evidence="1">Multi-pass membrane protein</topology>
    </subcellularLocation>
</comment>
<reference evidence="11 12" key="1">
    <citation type="submission" date="2007-03" db="EMBL/GenBank/DDBJ databases">
        <authorList>
            <person name="Fulton L."/>
            <person name="Clifton S."/>
            <person name="Fulton B."/>
            <person name="Xu J."/>
            <person name="Minx P."/>
            <person name="Pepin K.H."/>
            <person name="Johnson M."/>
            <person name="Thiruvilangam P."/>
            <person name="Bhonagiri V."/>
            <person name="Nash W.E."/>
            <person name="Mardis E.R."/>
            <person name="Wilson R.K."/>
        </authorList>
    </citation>
    <scope>NUCLEOTIDE SEQUENCE [LARGE SCALE GENOMIC DNA]</scope>
    <source>
        <strain evidence="11 12">ATCC 27756</strain>
    </source>
</reference>
<comment type="caution">
    <text evidence="11">The sequence shown here is derived from an EMBL/GenBank/DDBJ whole genome shotgun (WGS) entry which is preliminary data.</text>
</comment>
<evidence type="ECO:0000256" key="9">
    <source>
        <dbReference type="RuleBase" id="RU362011"/>
    </source>
</evidence>
<comment type="caution">
    <text evidence="9">Lacks conserved residue(s) required for the propagation of feature annotation.</text>
</comment>
<dbReference type="Pfam" id="PF03448">
    <property type="entry name" value="MgtE_N"/>
    <property type="match status" value="1"/>
</dbReference>
<keyword evidence="9" id="KW-1003">Cell membrane</keyword>
<evidence type="ECO:0000256" key="6">
    <source>
        <dbReference type="ARBA" id="ARBA00022989"/>
    </source>
</evidence>
<comment type="subunit">
    <text evidence="9">Homodimer.</text>
</comment>
<dbReference type="SUPFAM" id="SSF161093">
    <property type="entry name" value="MgtE membrane domain-like"/>
    <property type="match status" value="1"/>
</dbReference>
<evidence type="ECO:0000259" key="10">
    <source>
        <dbReference type="PROSITE" id="PS51371"/>
    </source>
</evidence>
<sequence length="466" mass="52396">MAELLQKDILEDEELGMDQENRLDVEQMIELLEKHDFKKLKEELESVHPVDIVDALEELDKKQRILIFRLLAKEEAAEVFTDMNSDMREDLINALTDSELEEVMEEMYVDDTVDVLEEMPANVVDRLLMATDEETRKKINALLQYPEDSAGSIMNIEYISLRKEMTVADAILKIRQVGINKETIYTCYVTEKRRLIGMVDVKDLLTAGESRLIEEIMDENVLYARTLDDQEHVANMINKYGLVAIPVIDHEDCLVGIVTVDDAMLVLQDETTEDISIMAGVSPNEDSYFETSVFQQAKNRTPWLMLLMLSATITGEILGYYEQAMAAMPILITFIPMLMGTGGNCGSQSSTLIIRGLAVGEIEFSDIFKVIFKEIRVALVVGTLLAFVNGVRICIMYDRNIMLAVALGITMIAVVMMAKCIGCILPLLAKKIGLDPAIMAAPLITTILDTCTILVYFNIVTTMFRL</sequence>
<dbReference type="Pfam" id="PF01769">
    <property type="entry name" value="MgtE"/>
    <property type="match status" value="1"/>
</dbReference>
<dbReference type="InterPro" id="IPR046342">
    <property type="entry name" value="CBS_dom_sf"/>
</dbReference>
<dbReference type="GO" id="GO:0046872">
    <property type="term" value="F:metal ion binding"/>
    <property type="evidence" value="ECO:0007669"/>
    <property type="project" value="UniProtKB-KW"/>
</dbReference>
<dbReference type="HOGENOM" id="CLU_037408_2_2_9"/>
<name>A5KQ81_9FIRM</name>
<comment type="function">
    <text evidence="9">Acts as a magnesium transporter.</text>
</comment>
<dbReference type="NCBIfam" id="TIGR00400">
    <property type="entry name" value="mgtE"/>
    <property type="match status" value="1"/>
</dbReference>
<protein>
    <recommendedName>
        <fullName evidence="9">Magnesium transporter MgtE</fullName>
    </recommendedName>
</protein>
<feature type="transmembrane region" description="Helical" evidence="9">
    <location>
        <begin position="437"/>
        <end position="459"/>
    </location>
</feature>
<dbReference type="Proteomes" id="UP000003577">
    <property type="component" value="Unassembled WGS sequence"/>
</dbReference>
<dbReference type="PROSITE" id="PS51371">
    <property type="entry name" value="CBS"/>
    <property type="match status" value="2"/>
</dbReference>
<dbReference type="GO" id="GO:0005886">
    <property type="term" value="C:plasma membrane"/>
    <property type="evidence" value="ECO:0007669"/>
    <property type="project" value="UniProtKB-SubCell"/>
</dbReference>
<dbReference type="InterPro" id="IPR000644">
    <property type="entry name" value="CBS_dom"/>
</dbReference>
<feature type="domain" description="CBS" evidence="10">
    <location>
        <begin position="154"/>
        <end position="215"/>
    </location>
</feature>
<gene>
    <name evidence="11" type="primary">mgtE</name>
    <name evidence="11" type="ORF">RUMTOR_02418</name>
</gene>
<dbReference type="PANTHER" id="PTHR43773:SF1">
    <property type="entry name" value="MAGNESIUM TRANSPORTER MGTE"/>
    <property type="match status" value="1"/>
</dbReference>
<evidence type="ECO:0000256" key="1">
    <source>
        <dbReference type="ARBA" id="ARBA00004141"/>
    </source>
</evidence>
<dbReference type="PRINTS" id="PR00173">
    <property type="entry name" value="EDTRNSPORT"/>
</dbReference>
<evidence type="ECO:0000313" key="12">
    <source>
        <dbReference type="Proteomes" id="UP000003577"/>
    </source>
</evidence>
<keyword evidence="4 9" id="KW-0812">Transmembrane</keyword>
<dbReference type="SUPFAM" id="SSF54631">
    <property type="entry name" value="CBS-domain pair"/>
    <property type="match status" value="1"/>
</dbReference>
<accession>A5KQ81</accession>
<evidence type="ECO:0000313" key="11">
    <source>
        <dbReference type="EMBL" id="EDK23423.1"/>
    </source>
</evidence>
<keyword evidence="9" id="KW-0479">Metal-binding</keyword>
<dbReference type="InterPro" id="IPR006669">
    <property type="entry name" value="MgtE_transporter"/>
</dbReference>
<dbReference type="PaxDb" id="411460-RUMTOR_02418"/>
<dbReference type="Gene3D" id="1.10.357.20">
    <property type="entry name" value="SLC41 divalent cation transporters, integral membrane domain"/>
    <property type="match status" value="1"/>
</dbReference>
<organism evidence="11 12">
    <name type="scientific">[Ruminococcus] torques ATCC 27756</name>
    <dbReference type="NCBI Taxonomy" id="411460"/>
    <lineage>
        <taxon>Bacteria</taxon>
        <taxon>Bacillati</taxon>
        <taxon>Bacillota</taxon>
        <taxon>Clostridia</taxon>
        <taxon>Lachnospirales</taxon>
        <taxon>Lachnospiraceae</taxon>
        <taxon>Mediterraneibacter</taxon>
    </lineage>
</organism>
<feature type="domain" description="CBS" evidence="10">
    <location>
        <begin position="217"/>
        <end position="273"/>
    </location>
</feature>
<keyword evidence="3 9" id="KW-0813">Transport</keyword>
<evidence type="ECO:0000256" key="3">
    <source>
        <dbReference type="ARBA" id="ARBA00022448"/>
    </source>
</evidence>
<dbReference type="InterPro" id="IPR036739">
    <property type="entry name" value="SLC41_membr_dom_sf"/>
</dbReference>
<dbReference type="GO" id="GO:0015095">
    <property type="term" value="F:magnesium ion transmembrane transporter activity"/>
    <property type="evidence" value="ECO:0007669"/>
    <property type="project" value="UniProtKB-UniRule"/>
</dbReference>
<feature type="transmembrane region" description="Helical" evidence="9">
    <location>
        <begin position="401"/>
        <end position="425"/>
    </location>
</feature>
<comment type="similarity">
    <text evidence="2 9">Belongs to the SLC41A transporter family.</text>
</comment>
<dbReference type="CDD" id="cd04606">
    <property type="entry name" value="CBS_pair_Mg_transporter"/>
    <property type="match status" value="1"/>
</dbReference>
<reference evidence="11 12" key="2">
    <citation type="submission" date="2007-04" db="EMBL/GenBank/DDBJ databases">
        <title>Draft genome sequence of Ruminococcus torques (ATCC 27756).</title>
        <authorList>
            <person name="Sudarsanam P."/>
            <person name="Ley R."/>
            <person name="Guruge J."/>
            <person name="Turnbaugh P.J."/>
            <person name="Mahowald M."/>
            <person name="Liep D."/>
            <person name="Gordon J."/>
        </authorList>
    </citation>
    <scope>NUCLEOTIDE SEQUENCE [LARGE SCALE GENOMIC DNA]</scope>
    <source>
        <strain evidence="11 12">ATCC 27756</strain>
    </source>
</reference>
<dbReference type="Gene3D" id="3.10.580.10">
    <property type="entry name" value="CBS-domain"/>
    <property type="match status" value="1"/>
</dbReference>
<keyword evidence="5 9" id="KW-0460">Magnesium</keyword>
<dbReference type="InterPro" id="IPR006668">
    <property type="entry name" value="Mg_transptr_MgtE_intracell_dom"/>
</dbReference>
<keyword evidence="6 9" id="KW-1133">Transmembrane helix</keyword>
<dbReference type="SMART" id="SM00116">
    <property type="entry name" value="CBS"/>
    <property type="match status" value="2"/>
</dbReference>
<dbReference type="EMBL" id="AAVP02000015">
    <property type="protein sequence ID" value="EDK23423.1"/>
    <property type="molecule type" value="Genomic_DNA"/>
</dbReference>
<proteinExistence type="inferred from homology"/>
<dbReference type="InterPro" id="IPR006667">
    <property type="entry name" value="SLC41_membr_dom"/>
</dbReference>
<dbReference type="Gene3D" id="1.25.60.10">
    <property type="entry name" value="MgtE N-terminal domain-like"/>
    <property type="match status" value="1"/>
</dbReference>
<evidence type="ECO:0000256" key="5">
    <source>
        <dbReference type="ARBA" id="ARBA00022842"/>
    </source>
</evidence>
<dbReference type="InterPro" id="IPR038076">
    <property type="entry name" value="MgtE_N_sf"/>
</dbReference>
<dbReference type="SMART" id="SM00924">
    <property type="entry name" value="MgtE_N"/>
    <property type="match status" value="1"/>
</dbReference>
<keyword evidence="8" id="KW-0129">CBS domain</keyword>
<dbReference type="SUPFAM" id="SSF158791">
    <property type="entry name" value="MgtE N-terminal domain-like"/>
    <property type="match status" value="1"/>
</dbReference>
<evidence type="ECO:0000256" key="4">
    <source>
        <dbReference type="ARBA" id="ARBA00022692"/>
    </source>
</evidence>
<dbReference type="Pfam" id="PF00571">
    <property type="entry name" value="CBS"/>
    <property type="match status" value="2"/>
</dbReference>